<dbReference type="GO" id="GO:0016787">
    <property type="term" value="F:hydrolase activity"/>
    <property type="evidence" value="ECO:0007669"/>
    <property type="project" value="InterPro"/>
</dbReference>
<dbReference type="OrthoDB" id="595091at2"/>
<dbReference type="RefSeq" id="WP_103052266.1">
    <property type="nucleotide sequence ID" value="NZ_POWF01000005.1"/>
</dbReference>
<dbReference type="InterPro" id="IPR003140">
    <property type="entry name" value="PLipase/COase/thioEstase"/>
</dbReference>
<dbReference type="AlphaFoldDB" id="A0A2K1DY43"/>
<name>A0A2K1DY43_9FLAO</name>
<keyword evidence="3" id="KW-1185">Reference proteome</keyword>
<proteinExistence type="predicted"/>
<sequence>MHLSEKEISYQTTNSFSTLNSLTKKTKTVWFVCHGMGYLSRYFLRYFESLNADENYIIAPQAPSKYYIGPKFRHVGASWLTKENTSKETDNVMRYFDAVFESENIPSDKKFIILGYSQGVSVAMRYMAKRKLQPDQLILHSGGIPIELTSEDFSYFKGDVYLVYGDSDEYLNQDRIDQEIEKSKLLFGDKVAIMPFEGGHIVNTNLIKSISNQLSTN</sequence>
<dbReference type="InterPro" id="IPR029058">
    <property type="entry name" value="AB_hydrolase_fold"/>
</dbReference>
<dbReference type="SUPFAM" id="SSF53474">
    <property type="entry name" value="alpha/beta-Hydrolases"/>
    <property type="match status" value="1"/>
</dbReference>
<gene>
    <name evidence="2" type="ORF">C1T31_09495</name>
</gene>
<accession>A0A2K1DY43</accession>
<feature type="domain" description="Phospholipase/carboxylesterase/thioesterase" evidence="1">
    <location>
        <begin position="23"/>
        <end position="215"/>
    </location>
</feature>
<dbReference type="Gene3D" id="3.40.50.1820">
    <property type="entry name" value="alpha/beta hydrolase"/>
    <property type="match status" value="1"/>
</dbReference>
<dbReference type="Pfam" id="PF02230">
    <property type="entry name" value="Abhydrolase_2"/>
    <property type="match status" value="1"/>
</dbReference>
<protein>
    <submittedName>
        <fullName evidence="2">Esterase</fullName>
    </submittedName>
</protein>
<organism evidence="2 3">
    <name type="scientific">Hanstruepera neustonica</name>
    <dbReference type="NCBI Taxonomy" id="1445657"/>
    <lineage>
        <taxon>Bacteria</taxon>
        <taxon>Pseudomonadati</taxon>
        <taxon>Bacteroidota</taxon>
        <taxon>Flavobacteriia</taxon>
        <taxon>Flavobacteriales</taxon>
        <taxon>Flavobacteriaceae</taxon>
        <taxon>Hanstruepera</taxon>
    </lineage>
</organism>
<reference evidence="2 3" key="1">
    <citation type="submission" date="2018-01" db="EMBL/GenBank/DDBJ databases">
        <title>The draft genome of Hanstruepera neustonica JCM19743.</title>
        <authorList>
            <person name="He R.-H."/>
            <person name="Du Z.-J."/>
        </authorList>
    </citation>
    <scope>NUCLEOTIDE SEQUENCE [LARGE SCALE GENOMIC DNA]</scope>
    <source>
        <strain evidence="2 3">JCM19743</strain>
    </source>
</reference>
<comment type="caution">
    <text evidence="2">The sequence shown here is derived from an EMBL/GenBank/DDBJ whole genome shotgun (WGS) entry which is preliminary data.</text>
</comment>
<evidence type="ECO:0000313" key="2">
    <source>
        <dbReference type="EMBL" id="PNQ72930.1"/>
    </source>
</evidence>
<dbReference type="Proteomes" id="UP000236641">
    <property type="component" value="Unassembled WGS sequence"/>
</dbReference>
<evidence type="ECO:0000259" key="1">
    <source>
        <dbReference type="Pfam" id="PF02230"/>
    </source>
</evidence>
<dbReference type="EMBL" id="POWF01000005">
    <property type="protein sequence ID" value="PNQ72930.1"/>
    <property type="molecule type" value="Genomic_DNA"/>
</dbReference>
<evidence type="ECO:0000313" key="3">
    <source>
        <dbReference type="Proteomes" id="UP000236641"/>
    </source>
</evidence>